<organism evidence="1 2">
    <name type="scientific">Blastococcus aggregatus</name>
    <dbReference type="NCBI Taxonomy" id="38502"/>
    <lineage>
        <taxon>Bacteria</taxon>
        <taxon>Bacillati</taxon>
        <taxon>Actinomycetota</taxon>
        <taxon>Actinomycetes</taxon>
        <taxon>Geodermatophilales</taxon>
        <taxon>Geodermatophilaceae</taxon>
        <taxon>Blastococcus</taxon>
    </lineage>
</organism>
<evidence type="ECO:0000313" key="2">
    <source>
        <dbReference type="Proteomes" id="UP000219435"/>
    </source>
</evidence>
<protein>
    <submittedName>
        <fullName evidence="1">Uncharacterized protein</fullName>
    </submittedName>
</protein>
<evidence type="ECO:0000313" key="1">
    <source>
        <dbReference type="EMBL" id="SOC46093.1"/>
    </source>
</evidence>
<sequence>MIVFTVLDNGLTTSDRELLAHHRGVVPANMDSARLMAIYAESGLLLEQTIEIGTRWREHAEERTQPVSRKLLQLARLRRQRDELTTTYGPDDVAHVEANLHWELWQFLGLTLPSVHVLRRDR</sequence>
<name>A0A285UWD2_9ACTN</name>
<dbReference type="AlphaFoldDB" id="A0A285UWD2"/>
<reference evidence="2" key="1">
    <citation type="submission" date="2017-08" db="EMBL/GenBank/DDBJ databases">
        <authorList>
            <person name="Varghese N."/>
            <person name="Submissions S."/>
        </authorList>
    </citation>
    <scope>NUCLEOTIDE SEQUENCE [LARGE SCALE GENOMIC DNA]</scope>
    <source>
        <strain evidence="2">DSM 4725</strain>
    </source>
</reference>
<accession>A0A285UWD2</accession>
<dbReference type="Proteomes" id="UP000219435">
    <property type="component" value="Unassembled WGS sequence"/>
</dbReference>
<keyword evidence="2" id="KW-1185">Reference proteome</keyword>
<proteinExistence type="predicted"/>
<gene>
    <name evidence="1" type="ORF">SAMN05660748_0039</name>
</gene>
<dbReference type="EMBL" id="OBQI01000001">
    <property type="protein sequence ID" value="SOC46093.1"/>
    <property type="molecule type" value="Genomic_DNA"/>
</dbReference>